<sequence>MACGTSPHANHIPILQLRDKNTILSRLDSELHKQLLTVQPQKNSPMPKIMSDVMSNHVKTTCQPKIHTKQGHVGDAFVSEQSLVCF</sequence>
<dbReference type="EMBL" id="BPLR01000430">
    <property type="protein sequence ID" value="GIY94783.1"/>
    <property type="molecule type" value="Genomic_DNA"/>
</dbReference>
<accession>A0AAV4XJG4</accession>
<proteinExistence type="predicted"/>
<evidence type="ECO:0000313" key="1">
    <source>
        <dbReference type="EMBL" id="GIY94783.1"/>
    </source>
</evidence>
<name>A0AAV4XJG4_CAEEX</name>
<comment type="caution">
    <text evidence="1">The sequence shown here is derived from an EMBL/GenBank/DDBJ whole genome shotgun (WGS) entry which is preliminary data.</text>
</comment>
<evidence type="ECO:0000313" key="2">
    <source>
        <dbReference type="Proteomes" id="UP001054945"/>
    </source>
</evidence>
<gene>
    <name evidence="1" type="ORF">CEXT_356081</name>
</gene>
<dbReference type="Proteomes" id="UP001054945">
    <property type="component" value="Unassembled WGS sequence"/>
</dbReference>
<protein>
    <submittedName>
        <fullName evidence="1">Uncharacterized protein</fullName>
    </submittedName>
</protein>
<organism evidence="1 2">
    <name type="scientific">Caerostris extrusa</name>
    <name type="common">Bark spider</name>
    <name type="synonym">Caerostris bankana</name>
    <dbReference type="NCBI Taxonomy" id="172846"/>
    <lineage>
        <taxon>Eukaryota</taxon>
        <taxon>Metazoa</taxon>
        <taxon>Ecdysozoa</taxon>
        <taxon>Arthropoda</taxon>
        <taxon>Chelicerata</taxon>
        <taxon>Arachnida</taxon>
        <taxon>Araneae</taxon>
        <taxon>Araneomorphae</taxon>
        <taxon>Entelegynae</taxon>
        <taxon>Araneoidea</taxon>
        <taxon>Araneidae</taxon>
        <taxon>Caerostris</taxon>
    </lineage>
</organism>
<reference evidence="1 2" key="1">
    <citation type="submission" date="2021-06" db="EMBL/GenBank/DDBJ databases">
        <title>Caerostris extrusa draft genome.</title>
        <authorList>
            <person name="Kono N."/>
            <person name="Arakawa K."/>
        </authorList>
    </citation>
    <scope>NUCLEOTIDE SEQUENCE [LARGE SCALE GENOMIC DNA]</scope>
</reference>
<keyword evidence="2" id="KW-1185">Reference proteome</keyword>
<dbReference type="AlphaFoldDB" id="A0AAV4XJG4"/>